<name>A0A086ZHE3_9BIFI</name>
<accession>A0A086ZHE3</accession>
<organism evidence="1 2">
    <name type="scientific">Bifidobacterium bohemicum DSM 22767</name>
    <dbReference type="NCBI Taxonomy" id="1437606"/>
    <lineage>
        <taxon>Bacteria</taxon>
        <taxon>Bacillati</taxon>
        <taxon>Actinomycetota</taxon>
        <taxon>Actinomycetes</taxon>
        <taxon>Bifidobacteriales</taxon>
        <taxon>Bifidobacteriaceae</taxon>
        <taxon>Bifidobacterium</taxon>
    </lineage>
</organism>
<comment type="caution">
    <text evidence="1">The sequence shown here is derived from an EMBL/GenBank/DDBJ whole genome shotgun (WGS) entry which is preliminary data.</text>
</comment>
<keyword evidence="2" id="KW-1185">Reference proteome</keyword>
<sequence length="69" mass="7838">MLNGVKAQSGAHQRQERTWCVRATTELADWVLASADYEQVRPSVVIREAVGEYLGNHHADLRPVYEDKD</sequence>
<dbReference type="EMBL" id="JGYP01000002">
    <property type="protein sequence ID" value="KFI45943.1"/>
    <property type="molecule type" value="Genomic_DNA"/>
</dbReference>
<evidence type="ECO:0000313" key="2">
    <source>
        <dbReference type="Proteomes" id="UP000029096"/>
    </source>
</evidence>
<protein>
    <submittedName>
        <fullName evidence="1">Uncharacterized protein</fullName>
    </submittedName>
</protein>
<proteinExistence type="predicted"/>
<dbReference type="Proteomes" id="UP000029096">
    <property type="component" value="Unassembled WGS sequence"/>
</dbReference>
<reference evidence="1 2" key="1">
    <citation type="submission" date="2014-03" db="EMBL/GenBank/DDBJ databases">
        <title>Genomics of Bifidobacteria.</title>
        <authorList>
            <person name="Ventura M."/>
            <person name="Milani C."/>
            <person name="Lugli G.A."/>
        </authorList>
    </citation>
    <scope>NUCLEOTIDE SEQUENCE [LARGE SCALE GENOMIC DNA]</scope>
    <source>
        <strain evidence="1 2">DSM 22767</strain>
    </source>
</reference>
<gene>
    <name evidence="1" type="ORF">BBOH_0750</name>
</gene>
<dbReference type="AlphaFoldDB" id="A0A086ZHE3"/>
<evidence type="ECO:0000313" key="1">
    <source>
        <dbReference type="EMBL" id="KFI45943.1"/>
    </source>
</evidence>